<name>A0ABT4RIT0_9ACTN</name>
<dbReference type="EMBL" id="JAPCID010000014">
    <property type="protein sequence ID" value="MDA0138205.1"/>
    <property type="molecule type" value="Genomic_DNA"/>
</dbReference>
<sequence>MSQRFRHPSAEIPPFAAFELELPDGWRADEAPDCLAVFFDPAATGFRTNLLVSADRVDASVDLEQAAQDTLADAAAFADFRVEREKVDEIGGQPASLRYQSFTVEGVPDRLLQLQVLLFSPPGGRTKTRDLFHIDGTCLGRDTETYAGVFLDIARSFTFLD</sequence>
<comment type="caution">
    <text evidence="1">The sequence shown here is derived from an EMBL/GenBank/DDBJ whole genome shotgun (WGS) entry which is preliminary data.</text>
</comment>
<proteinExistence type="predicted"/>
<accession>A0ABT4RIT0</accession>
<gene>
    <name evidence="1" type="ORF">OJ962_11900</name>
</gene>
<evidence type="ECO:0000313" key="2">
    <source>
        <dbReference type="Proteomes" id="UP001147700"/>
    </source>
</evidence>
<evidence type="ECO:0000313" key="1">
    <source>
        <dbReference type="EMBL" id="MDA0138205.1"/>
    </source>
</evidence>
<dbReference type="RefSeq" id="WP_202956442.1">
    <property type="nucleotide sequence ID" value="NZ_JAPCID010000014.1"/>
</dbReference>
<dbReference type="Gene3D" id="3.40.1000.10">
    <property type="entry name" value="Mog1/PsbP, alpha/beta/alpha sandwich"/>
    <property type="match status" value="1"/>
</dbReference>
<reference evidence="1" key="1">
    <citation type="submission" date="2022-10" db="EMBL/GenBank/DDBJ databases">
        <title>The WGS of Solirubrobacter sp. CPCC 204708.</title>
        <authorList>
            <person name="Jiang Z."/>
        </authorList>
    </citation>
    <scope>NUCLEOTIDE SEQUENCE</scope>
    <source>
        <strain evidence="1">CPCC 204708</strain>
    </source>
</reference>
<keyword evidence="2" id="KW-1185">Reference proteome</keyword>
<organism evidence="1 2">
    <name type="scientific">Solirubrobacter deserti</name>
    <dbReference type="NCBI Taxonomy" id="2282478"/>
    <lineage>
        <taxon>Bacteria</taxon>
        <taxon>Bacillati</taxon>
        <taxon>Actinomycetota</taxon>
        <taxon>Thermoleophilia</taxon>
        <taxon>Solirubrobacterales</taxon>
        <taxon>Solirubrobacteraceae</taxon>
        <taxon>Solirubrobacter</taxon>
    </lineage>
</organism>
<protein>
    <submittedName>
        <fullName evidence="1">DUF1795 domain-containing protein</fullName>
    </submittedName>
</protein>
<dbReference type="Proteomes" id="UP001147700">
    <property type="component" value="Unassembled WGS sequence"/>
</dbReference>